<dbReference type="EMBL" id="LS483250">
    <property type="protein sequence ID" value="SQD76999.1"/>
    <property type="molecule type" value="Genomic_DNA"/>
</dbReference>
<sequence length="88" mass="9875">MPFSSLDAIGPILCANIPTRNSAINGKRVSGSSISDAAFTELTVINNIKHSKPNRQVIIDIFTTLFKTNHYHNINHSSLRKFYLFMPQ</sequence>
<gene>
    <name evidence="1" type="ORF">MORIYA_0521</name>
</gene>
<dbReference type="Proteomes" id="UP000250163">
    <property type="component" value="Chromosome MORIYA"/>
</dbReference>
<proteinExistence type="predicted"/>
<dbReference type="AlphaFoldDB" id="A0A330LK57"/>
<evidence type="ECO:0000313" key="1">
    <source>
        <dbReference type="EMBL" id="SQD76999.1"/>
    </source>
</evidence>
<keyword evidence="2" id="KW-1185">Reference proteome</keyword>
<organism evidence="1 2">
    <name type="scientific">Moritella yayanosii</name>
    <dbReference type="NCBI Taxonomy" id="69539"/>
    <lineage>
        <taxon>Bacteria</taxon>
        <taxon>Pseudomonadati</taxon>
        <taxon>Pseudomonadota</taxon>
        <taxon>Gammaproteobacteria</taxon>
        <taxon>Alteromonadales</taxon>
        <taxon>Moritellaceae</taxon>
        <taxon>Moritella</taxon>
    </lineage>
</organism>
<name>A0A330LK57_9GAMM</name>
<evidence type="ECO:0000313" key="2">
    <source>
        <dbReference type="Proteomes" id="UP000250163"/>
    </source>
</evidence>
<reference evidence="2" key="1">
    <citation type="submission" date="2018-05" db="EMBL/GenBank/DDBJ databases">
        <authorList>
            <person name="Cea G.-C."/>
            <person name="William W."/>
        </authorList>
    </citation>
    <scope>NUCLEOTIDE SEQUENCE [LARGE SCALE GENOMIC DNA]</scope>
    <source>
        <strain evidence="2">DB21MT 5</strain>
    </source>
</reference>
<accession>A0A330LK57</accession>
<protein>
    <submittedName>
        <fullName evidence="1">Uncharacterized protein</fullName>
    </submittedName>
</protein>
<dbReference type="KEGG" id="mya:MORIYA_0521"/>